<evidence type="ECO:0000313" key="2">
    <source>
        <dbReference type="Proteomes" id="UP001163152"/>
    </source>
</evidence>
<sequence>MASIDEIILRAANPFDPVTFKTGNFWQEDDSNGEYQTVESIHQEAIEQITQMLDTVAGDHRTRAVLLKGDVGSGKSYVLSRLKHLLNSKAFFVYIDPFKDSEHIWRHTLRRTVDSLMYSPEGQAESQLILWLKSLSVFREHSLLKNILGERRLFVNNFRATYPVGIHQAKEFFSVLHGLTQPELYSIACNWLQGEDLDDEDLRTLGIRKSIDSETFAQGILSNFGRISTSTYPIVLCFDQVESKLMPDGTADLQPVFQVNTIFHTERLKNFLIIISVVKNTWEENRKRIQVSDRDRIEKEVLLNRINLDQAEAIWASRLYPLHIQADPKPANPIFPLSRQELEQKVPGGKTTPRAVLAAGQRLFLKYKSQIVGHEIPLPDTTASFKLLWAKEFRKTKEKVTRVRHFSSLELTTMLREVVAVLNAEKIQPKFLPSPTYSSYSFSYHLPDQSEKVGVVWAEEPSLNSFYNIMHACQKANERGLCQRLYLLRAEPIGGNRNRGHQLCNQIFNGCPHVRLKPDLHSIHYLATYDRLVNSAKAQELVLSGKAINLTDLEELVRESEVLHECLLLQQLGVVPRKKVEPDPTNFSLEEAKEFLLNFVKIHHVIAQKTVTCTVHNQFSDLNDRQIQTVIHRLCQDKKIRILDENAPEDEKIICLISRSA</sequence>
<dbReference type="EMBL" id="CP113797">
    <property type="protein sequence ID" value="WAL60389.1"/>
    <property type="molecule type" value="Genomic_DNA"/>
</dbReference>
<protein>
    <recommendedName>
        <fullName evidence="3">ATP-binding protein</fullName>
    </recommendedName>
</protein>
<dbReference type="SUPFAM" id="SSF52540">
    <property type="entry name" value="P-loop containing nucleoside triphosphate hydrolases"/>
    <property type="match status" value="1"/>
</dbReference>
<dbReference type="Proteomes" id="UP001163152">
    <property type="component" value="Chromosome"/>
</dbReference>
<organism evidence="1 2">
    <name type="scientific">Thermocoleostomius sinensis A174</name>
    <dbReference type="NCBI Taxonomy" id="2016057"/>
    <lineage>
        <taxon>Bacteria</taxon>
        <taxon>Bacillati</taxon>
        <taxon>Cyanobacteriota</taxon>
        <taxon>Cyanophyceae</taxon>
        <taxon>Oculatellales</taxon>
        <taxon>Oculatellaceae</taxon>
        <taxon>Thermocoleostomius</taxon>
    </lineage>
</organism>
<reference evidence="1" key="1">
    <citation type="submission" date="2022-12" db="EMBL/GenBank/DDBJ databases">
        <title>Polyphasic identification of a Novel Hot-Spring Cyanobacterium Ocullathermofonsia sinensis gen nov. sp. nov. and Genomic Insights on its Adaptations to the Thermal Habitat.</title>
        <authorList>
            <person name="Daroch M."/>
            <person name="Tang J."/>
            <person name="Jiang Y."/>
        </authorList>
    </citation>
    <scope>NUCLEOTIDE SEQUENCE</scope>
    <source>
        <strain evidence="1">PKUAC-SCTA174</strain>
    </source>
</reference>
<proteinExistence type="predicted"/>
<dbReference type="KEGG" id="tsin:OXH18_25040"/>
<dbReference type="RefSeq" id="WP_268610279.1">
    <property type="nucleotide sequence ID" value="NZ_CP113797.1"/>
</dbReference>
<dbReference type="AlphaFoldDB" id="A0A9E8ZEG9"/>
<gene>
    <name evidence="1" type="ORF">OXH18_25040</name>
</gene>
<keyword evidence="2" id="KW-1185">Reference proteome</keyword>
<evidence type="ECO:0000313" key="1">
    <source>
        <dbReference type="EMBL" id="WAL60389.1"/>
    </source>
</evidence>
<name>A0A9E8ZEG9_9CYAN</name>
<accession>A0A9E8ZEG9</accession>
<evidence type="ECO:0008006" key="3">
    <source>
        <dbReference type="Google" id="ProtNLM"/>
    </source>
</evidence>
<dbReference type="InterPro" id="IPR027417">
    <property type="entry name" value="P-loop_NTPase"/>
</dbReference>